<keyword evidence="3" id="KW-0238">DNA-binding</keyword>
<dbReference type="GO" id="GO:0003677">
    <property type="term" value="F:DNA binding"/>
    <property type="evidence" value="ECO:0007669"/>
    <property type="project" value="UniProtKB-KW"/>
</dbReference>
<proteinExistence type="predicted"/>
<dbReference type="FunFam" id="1.10.10.10:FF:000056">
    <property type="entry name" value="IclR family transcriptional regulator"/>
    <property type="match status" value="1"/>
</dbReference>
<dbReference type="SUPFAM" id="SSF55781">
    <property type="entry name" value="GAF domain-like"/>
    <property type="match status" value="1"/>
</dbReference>
<evidence type="ECO:0000259" key="8">
    <source>
        <dbReference type="PROSITE" id="PS51078"/>
    </source>
</evidence>
<name>A0A4R2J4W7_9ACTN</name>
<evidence type="ECO:0000313" key="9">
    <source>
        <dbReference type="EMBL" id="TCO50295.1"/>
    </source>
</evidence>
<keyword evidence="4" id="KW-0804">Transcription</keyword>
<organism evidence="9 10">
    <name type="scientific">Kribbella antiqua</name>
    <dbReference type="NCBI Taxonomy" id="2512217"/>
    <lineage>
        <taxon>Bacteria</taxon>
        <taxon>Bacillati</taxon>
        <taxon>Actinomycetota</taxon>
        <taxon>Actinomycetes</taxon>
        <taxon>Propionibacteriales</taxon>
        <taxon>Kribbellaceae</taxon>
        <taxon>Kribbella</taxon>
    </lineage>
</organism>
<dbReference type="Gene3D" id="1.10.10.10">
    <property type="entry name" value="Winged helix-like DNA-binding domain superfamily/Winged helix DNA-binding domain"/>
    <property type="match status" value="1"/>
</dbReference>
<dbReference type="EMBL" id="SLWR01000002">
    <property type="protein sequence ID" value="TCO50295.1"/>
    <property type="molecule type" value="Genomic_DNA"/>
</dbReference>
<dbReference type="InterPro" id="IPR036390">
    <property type="entry name" value="WH_DNA-bd_sf"/>
</dbReference>
<dbReference type="GO" id="GO:0006071">
    <property type="term" value="P:glycerol metabolic process"/>
    <property type="evidence" value="ECO:0007669"/>
    <property type="project" value="UniProtKB-KW"/>
</dbReference>
<feature type="domain" description="HTH iclR-type" evidence="7">
    <location>
        <begin position="10"/>
        <end position="71"/>
    </location>
</feature>
<accession>A0A4R2J4W7</accession>
<dbReference type="Pfam" id="PF09339">
    <property type="entry name" value="HTH_IclR"/>
    <property type="match status" value="1"/>
</dbReference>
<reference evidence="9 10" key="1">
    <citation type="journal article" date="2015" name="Stand. Genomic Sci.">
        <title>Genomic Encyclopedia of Bacterial and Archaeal Type Strains, Phase III: the genomes of soil and plant-associated and newly described type strains.</title>
        <authorList>
            <person name="Whitman W.B."/>
            <person name="Woyke T."/>
            <person name="Klenk H.P."/>
            <person name="Zhou Y."/>
            <person name="Lilburn T.G."/>
            <person name="Beck B.J."/>
            <person name="De Vos P."/>
            <person name="Vandamme P."/>
            <person name="Eisen J.A."/>
            <person name="Garrity G."/>
            <person name="Hugenholtz P."/>
            <person name="Kyrpides N.C."/>
        </authorList>
    </citation>
    <scope>NUCLEOTIDE SEQUENCE [LARGE SCALE GENOMIC DNA]</scope>
    <source>
        <strain evidence="9 10">VKM Ac-2541</strain>
    </source>
</reference>
<evidence type="ECO:0000256" key="6">
    <source>
        <dbReference type="ARBA" id="ARBA00070406"/>
    </source>
</evidence>
<dbReference type="RefSeq" id="WP_132145537.1">
    <property type="nucleotide sequence ID" value="NZ_SLWR01000002.1"/>
</dbReference>
<gene>
    <name evidence="9" type="ORF">EV646_102369</name>
</gene>
<keyword evidence="10" id="KW-1185">Reference proteome</keyword>
<dbReference type="SUPFAM" id="SSF46785">
    <property type="entry name" value="Winged helix' DNA-binding domain"/>
    <property type="match status" value="1"/>
</dbReference>
<dbReference type="PROSITE" id="PS51077">
    <property type="entry name" value="HTH_ICLR"/>
    <property type="match status" value="1"/>
</dbReference>
<sequence>MAGRVSKPGATVVSRTVALLSAFDEAHPHLTLTELARRADLPLSTAHRLIAELTRLGALARTDSGEYVVGPRMWDVGLLAPVQTDVREVASPFLHDLYAATLATVHLAVLDGTRALYIDRISGKRSVPVVSKIGSRLPWHATGVGKVLMAHAPEDVRKRALSSPLRRITPYTITQPSRLQDQLERILVDGYATTVEEMSLGACSVAVPIRRRDEVVAALGIVVPNLRRDKGRLVAALNVAAHGIGRSLGHQTRPRLTRLPVRR</sequence>
<dbReference type="AlphaFoldDB" id="A0A4R2J4W7"/>
<dbReference type="PANTHER" id="PTHR30136:SF24">
    <property type="entry name" value="HTH-TYPE TRANSCRIPTIONAL REPRESSOR ALLR"/>
    <property type="match status" value="1"/>
</dbReference>
<evidence type="ECO:0000259" key="7">
    <source>
        <dbReference type="PROSITE" id="PS51077"/>
    </source>
</evidence>
<evidence type="ECO:0000256" key="5">
    <source>
        <dbReference type="ARBA" id="ARBA00058938"/>
    </source>
</evidence>
<evidence type="ECO:0000256" key="1">
    <source>
        <dbReference type="ARBA" id="ARBA00022798"/>
    </source>
</evidence>
<evidence type="ECO:0000256" key="2">
    <source>
        <dbReference type="ARBA" id="ARBA00023015"/>
    </source>
</evidence>
<dbReference type="OrthoDB" id="4068713at2"/>
<dbReference type="Gene3D" id="3.30.450.40">
    <property type="match status" value="1"/>
</dbReference>
<comment type="caution">
    <text evidence="9">The sequence shown here is derived from an EMBL/GenBank/DDBJ whole genome shotgun (WGS) entry which is preliminary data.</text>
</comment>
<keyword evidence="2" id="KW-0805">Transcription regulation</keyword>
<evidence type="ECO:0000256" key="3">
    <source>
        <dbReference type="ARBA" id="ARBA00023125"/>
    </source>
</evidence>
<dbReference type="InterPro" id="IPR029016">
    <property type="entry name" value="GAF-like_dom_sf"/>
</dbReference>
<dbReference type="GO" id="GO:0045892">
    <property type="term" value="P:negative regulation of DNA-templated transcription"/>
    <property type="evidence" value="ECO:0007669"/>
    <property type="project" value="TreeGrafter"/>
</dbReference>
<dbReference type="InterPro" id="IPR050707">
    <property type="entry name" value="HTH_MetabolicPath_Reg"/>
</dbReference>
<dbReference type="InterPro" id="IPR014757">
    <property type="entry name" value="Tscrpt_reg_IclR_C"/>
</dbReference>
<evidence type="ECO:0000256" key="4">
    <source>
        <dbReference type="ARBA" id="ARBA00023163"/>
    </source>
</evidence>
<comment type="function">
    <text evidence="5">May be an activator protein for the gylABX operon.</text>
</comment>
<dbReference type="SMART" id="SM00346">
    <property type="entry name" value="HTH_ICLR"/>
    <property type="match status" value="1"/>
</dbReference>
<feature type="domain" description="IclR-ED" evidence="8">
    <location>
        <begin position="72"/>
        <end position="250"/>
    </location>
</feature>
<keyword evidence="1" id="KW-0319">Glycerol metabolism</keyword>
<dbReference type="InterPro" id="IPR005471">
    <property type="entry name" value="Tscrpt_reg_IclR_N"/>
</dbReference>
<evidence type="ECO:0000313" key="10">
    <source>
        <dbReference type="Proteomes" id="UP000295573"/>
    </source>
</evidence>
<dbReference type="GO" id="GO:0003700">
    <property type="term" value="F:DNA-binding transcription factor activity"/>
    <property type="evidence" value="ECO:0007669"/>
    <property type="project" value="TreeGrafter"/>
</dbReference>
<dbReference type="Proteomes" id="UP000295573">
    <property type="component" value="Unassembled WGS sequence"/>
</dbReference>
<dbReference type="Pfam" id="PF01614">
    <property type="entry name" value="IclR_C"/>
    <property type="match status" value="1"/>
</dbReference>
<dbReference type="PANTHER" id="PTHR30136">
    <property type="entry name" value="HELIX-TURN-HELIX TRANSCRIPTIONAL REGULATOR, ICLR FAMILY"/>
    <property type="match status" value="1"/>
</dbReference>
<dbReference type="InterPro" id="IPR036388">
    <property type="entry name" value="WH-like_DNA-bd_sf"/>
</dbReference>
<dbReference type="PROSITE" id="PS51078">
    <property type="entry name" value="ICLR_ED"/>
    <property type="match status" value="1"/>
</dbReference>
<protein>
    <recommendedName>
        <fullName evidence="6">Glycerol operon regulatory protein</fullName>
    </recommendedName>
</protein>